<dbReference type="InterPro" id="IPR017441">
    <property type="entry name" value="Protein_kinase_ATP_BS"/>
</dbReference>
<accession>A0ABV2LEX3</accession>
<dbReference type="GO" id="GO:0004674">
    <property type="term" value="F:protein serine/threonine kinase activity"/>
    <property type="evidence" value="ECO:0007669"/>
    <property type="project" value="UniProtKB-EC"/>
</dbReference>
<feature type="binding site" evidence="1">
    <location>
        <position position="57"/>
    </location>
    <ligand>
        <name>ATP</name>
        <dbReference type="ChEBI" id="CHEBI:30616"/>
    </ligand>
</feature>
<evidence type="ECO:0000313" key="3">
    <source>
        <dbReference type="EMBL" id="MET3727145.1"/>
    </source>
</evidence>
<dbReference type="PROSITE" id="PS00107">
    <property type="entry name" value="PROTEIN_KINASE_ATP"/>
    <property type="match status" value="1"/>
</dbReference>
<gene>
    <name evidence="3" type="ORF">ABID52_000726</name>
</gene>
<dbReference type="SUPFAM" id="SSF56112">
    <property type="entry name" value="Protein kinase-like (PK-like)"/>
    <property type="match status" value="1"/>
</dbReference>
<dbReference type="EC" id="2.7.11.1" evidence="3"/>
<keyword evidence="3" id="KW-0418">Kinase</keyword>
<protein>
    <submittedName>
        <fullName evidence="3">Serine/threonine-protein kinase</fullName>
        <ecNumber evidence="3">2.7.11.1</ecNumber>
    </submittedName>
</protein>
<feature type="domain" description="Protein kinase" evidence="2">
    <location>
        <begin position="28"/>
        <end position="270"/>
    </location>
</feature>
<dbReference type="SMART" id="SM00220">
    <property type="entry name" value="S_TKc"/>
    <property type="match status" value="1"/>
</dbReference>
<proteinExistence type="predicted"/>
<name>A0ABV2LEX3_9BACL</name>
<keyword evidence="1" id="KW-0067">ATP-binding</keyword>
<dbReference type="RefSeq" id="WP_198768288.1">
    <property type="nucleotide sequence ID" value="NZ_JAEACF010000001.1"/>
</dbReference>
<dbReference type="InterPro" id="IPR011009">
    <property type="entry name" value="Kinase-like_dom_sf"/>
</dbReference>
<evidence type="ECO:0000313" key="4">
    <source>
        <dbReference type="Proteomes" id="UP001549097"/>
    </source>
</evidence>
<dbReference type="Gene3D" id="1.10.510.10">
    <property type="entry name" value="Transferase(Phosphotransferase) domain 1"/>
    <property type="match status" value="1"/>
</dbReference>
<comment type="caution">
    <text evidence="3">The sequence shown here is derived from an EMBL/GenBank/DDBJ whole genome shotgun (WGS) entry which is preliminary data.</text>
</comment>
<dbReference type="InterPro" id="IPR000719">
    <property type="entry name" value="Prot_kinase_dom"/>
</dbReference>
<keyword evidence="1" id="KW-0547">Nucleotide-binding</keyword>
<sequence>MITELWKGLQRALWDRPFNAGHHIHERYQIQEVLGMGSYGITYLAFDRHTDEMIVLKQLRNTKAKTTSGLLSFQRESQILGALQKHPVPKLLNTFQDEQGHFIAMEWIKGETFEDLIFRDNQTYNEKETIAILLELLNITGRFHEKGIIHRDLRIPNIIQRDKELIVIDFGLACYLSDKNREIEDPHDHPEKLRMRAVKVESDLFALGHFALFLLYSSYKPQLKKELSWEEELDISRSFKYVLRKMLQLDEPFHSTTDVQKALRSIKKAR</sequence>
<keyword evidence="3" id="KW-0808">Transferase</keyword>
<dbReference type="PANTHER" id="PTHR24347">
    <property type="entry name" value="SERINE/THREONINE-PROTEIN KINASE"/>
    <property type="match status" value="1"/>
</dbReference>
<keyword evidence="4" id="KW-1185">Reference proteome</keyword>
<dbReference type="EMBL" id="JBEPMP010000001">
    <property type="protein sequence ID" value="MET3727145.1"/>
    <property type="molecule type" value="Genomic_DNA"/>
</dbReference>
<evidence type="ECO:0000256" key="1">
    <source>
        <dbReference type="PROSITE-ProRule" id="PRU10141"/>
    </source>
</evidence>
<evidence type="ECO:0000259" key="2">
    <source>
        <dbReference type="PROSITE" id="PS50011"/>
    </source>
</evidence>
<dbReference type="Proteomes" id="UP001549097">
    <property type="component" value="Unassembled WGS sequence"/>
</dbReference>
<dbReference type="PROSITE" id="PS50011">
    <property type="entry name" value="PROTEIN_KINASE_DOM"/>
    <property type="match status" value="1"/>
</dbReference>
<dbReference type="Pfam" id="PF00069">
    <property type="entry name" value="Pkinase"/>
    <property type="match status" value="1"/>
</dbReference>
<organism evidence="3 4">
    <name type="scientific">Fictibacillus halophilus</name>
    <dbReference type="NCBI Taxonomy" id="1610490"/>
    <lineage>
        <taxon>Bacteria</taxon>
        <taxon>Bacillati</taxon>
        <taxon>Bacillota</taxon>
        <taxon>Bacilli</taxon>
        <taxon>Bacillales</taxon>
        <taxon>Fictibacillaceae</taxon>
        <taxon>Fictibacillus</taxon>
    </lineage>
</organism>
<reference evidence="3 4" key="1">
    <citation type="submission" date="2024-06" db="EMBL/GenBank/DDBJ databases">
        <title>Genomic Encyclopedia of Type Strains, Phase IV (KMG-IV): sequencing the most valuable type-strain genomes for metagenomic binning, comparative biology and taxonomic classification.</title>
        <authorList>
            <person name="Goeker M."/>
        </authorList>
    </citation>
    <scope>NUCLEOTIDE SEQUENCE [LARGE SCALE GENOMIC DNA]</scope>
    <source>
        <strain evidence="3 4">DSM 100124</strain>
    </source>
</reference>